<dbReference type="PANTHER" id="PTHR43736:SF4">
    <property type="entry name" value="SLR1690 PROTEIN"/>
    <property type="match status" value="1"/>
</dbReference>
<dbReference type="GO" id="GO:0016787">
    <property type="term" value="F:hydrolase activity"/>
    <property type="evidence" value="ECO:0007669"/>
    <property type="project" value="UniProtKB-KW"/>
</dbReference>
<gene>
    <name evidence="2" type="ORF">RPIT_12780</name>
</gene>
<keyword evidence="3" id="KW-1185">Reference proteome</keyword>
<protein>
    <submittedName>
        <fullName evidence="2">NUDIX hydrolase</fullName>
    </submittedName>
</protein>
<dbReference type="CDD" id="cd18873">
    <property type="entry name" value="NUDIX_NadM_like"/>
    <property type="match status" value="1"/>
</dbReference>
<evidence type="ECO:0000313" key="2">
    <source>
        <dbReference type="EMBL" id="AQP46158.1"/>
    </source>
</evidence>
<dbReference type="InterPro" id="IPR000086">
    <property type="entry name" value="NUDIX_hydrolase_dom"/>
</dbReference>
<dbReference type="InterPro" id="IPR036390">
    <property type="entry name" value="WH_DNA-bd_sf"/>
</dbReference>
<dbReference type="InterPro" id="IPR054105">
    <property type="entry name" value="WHD_NrtR"/>
</dbReference>
<dbReference type="AlphaFoldDB" id="A0A1Q2CJ39"/>
<organism evidence="2 3">
    <name type="scientific">Tessaracoccus flavus</name>
    <dbReference type="NCBI Taxonomy" id="1610493"/>
    <lineage>
        <taxon>Bacteria</taxon>
        <taxon>Bacillati</taxon>
        <taxon>Actinomycetota</taxon>
        <taxon>Actinomycetes</taxon>
        <taxon>Propionibacteriales</taxon>
        <taxon>Propionibacteriaceae</taxon>
        <taxon>Tessaracoccus</taxon>
    </lineage>
</organism>
<dbReference type="InterPro" id="IPR036388">
    <property type="entry name" value="WH-like_DNA-bd_sf"/>
</dbReference>
<dbReference type="Proteomes" id="UP000188324">
    <property type="component" value="Chromosome"/>
</dbReference>
<dbReference type="Pfam" id="PF21906">
    <property type="entry name" value="WHD_NrtR"/>
    <property type="match status" value="1"/>
</dbReference>
<dbReference type="InterPro" id="IPR015797">
    <property type="entry name" value="NUDIX_hydrolase-like_dom_sf"/>
</dbReference>
<keyword evidence="2" id="KW-0378">Hydrolase</keyword>
<dbReference type="PANTHER" id="PTHR43736">
    <property type="entry name" value="ADP-RIBOSE PYROPHOSPHATASE"/>
    <property type="match status" value="1"/>
</dbReference>
<name>A0A1Q2CJ39_9ACTN</name>
<dbReference type="SUPFAM" id="SSF46785">
    <property type="entry name" value="Winged helix' DNA-binding domain"/>
    <property type="match status" value="1"/>
</dbReference>
<evidence type="ECO:0000313" key="3">
    <source>
        <dbReference type="Proteomes" id="UP000188324"/>
    </source>
</evidence>
<proteinExistence type="predicted"/>
<dbReference type="PROSITE" id="PS51462">
    <property type="entry name" value="NUDIX"/>
    <property type="match status" value="1"/>
</dbReference>
<dbReference type="Pfam" id="PF00293">
    <property type="entry name" value="NUDIX"/>
    <property type="match status" value="1"/>
</dbReference>
<dbReference type="Gene3D" id="1.10.10.10">
    <property type="entry name" value="Winged helix-like DNA-binding domain superfamily/Winged helix DNA-binding domain"/>
    <property type="match status" value="1"/>
</dbReference>
<dbReference type="STRING" id="1610493.RPIT_12780"/>
<dbReference type="SUPFAM" id="SSF55811">
    <property type="entry name" value="Nudix"/>
    <property type="match status" value="1"/>
</dbReference>
<reference evidence="2 3" key="1">
    <citation type="journal article" date="2016" name="Int. J. Syst. Evol. Microbiol.">
        <title>Tessaracoccus flavus sp. nov., isolated from the drainage system of a lindane-producing factory.</title>
        <authorList>
            <person name="Kumari R."/>
            <person name="Singh P."/>
            <person name="Schumann P."/>
            <person name="Lal R."/>
        </authorList>
    </citation>
    <scope>NUCLEOTIDE SEQUENCE [LARGE SCALE GENOMIC DNA]</scope>
    <source>
        <strain evidence="2 3">RP1T</strain>
    </source>
</reference>
<accession>A0A1Q2CJ39</accession>
<dbReference type="Gene3D" id="3.90.79.10">
    <property type="entry name" value="Nucleoside Triphosphate Pyrophosphohydrolase"/>
    <property type="match status" value="1"/>
</dbReference>
<evidence type="ECO:0000259" key="1">
    <source>
        <dbReference type="PROSITE" id="PS51462"/>
    </source>
</evidence>
<dbReference type="KEGG" id="tfl:RPIT_12780"/>
<dbReference type="EMBL" id="CP019605">
    <property type="protein sequence ID" value="AQP46158.1"/>
    <property type="molecule type" value="Genomic_DNA"/>
</dbReference>
<sequence length="242" mass="25917">MGGAQETGAQVEPVVRDSAGIARYRHEAICAVLRVTDGRLAVLLSTRVSPPFAGLHTLPSGAVEPEETLDQAVLRHLAAKVDVAGLAHLEQLGTQSDPHRDPAQRTIGTGYLGLMQASNEPHLPDGAGWFDVDELPAMGFDHAAVVARAIERLRAKLSYTNLGFALAPDEFTIGELREVYVAALGHDVSATNLQRILTRRGQLEATGAKHPVGSKGGRPAQVFRFVDRTLVVTDPFAVLRPD</sequence>
<feature type="domain" description="Nudix hydrolase" evidence="1">
    <location>
        <begin position="24"/>
        <end position="154"/>
    </location>
</feature>